<keyword evidence="1" id="KW-1133">Transmembrane helix</keyword>
<dbReference type="HOGENOM" id="CLU_3119336_0_0_11"/>
<keyword evidence="1" id="KW-0812">Transmembrane</keyword>
<accession>Q6AHB1</accession>
<dbReference type="AlphaFoldDB" id="Q6AHB1"/>
<dbReference type="KEGG" id="lxx:Lxx01690"/>
<evidence type="ECO:0000256" key="1">
    <source>
        <dbReference type="SAM" id="Phobius"/>
    </source>
</evidence>
<gene>
    <name evidence="2" type="ordered locus">Lxx01690</name>
</gene>
<feature type="transmembrane region" description="Helical" evidence="1">
    <location>
        <begin position="14"/>
        <end position="38"/>
    </location>
</feature>
<evidence type="ECO:0000313" key="2">
    <source>
        <dbReference type="EMBL" id="AAT88234.1"/>
    </source>
</evidence>
<dbReference type="STRING" id="281090.Lxx01690"/>
<protein>
    <submittedName>
        <fullName evidence="2">Uncharacterized protein</fullName>
    </submittedName>
</protein>
<name>Q6AHB1_LEIXX</name>
<keyword evidence="1" id="KW-0472">Membrane</keyword>
<dbReference type="RefSeq" id="WP_011185239.1">
    <property type="nucleotide sequence ID" value="NC_006087.1"/>
</dbReference>
<evidence type="ECO:0000313" key="3">
    <source>
        <dbReference type="Proteomes" id="UP000001306"/>
    </source>
</evidence>
<reference evidence="2 3" key="1">
    <citation type="journal article" date="2004" name="Mol. Plant Microbe Interact.">
        <title>The genome sequence of the Gram-positive sugarcane pathogen Leifsonia xyli subsp. xyli.</title>
        <authorList>
            <person name="Monteiro-Vitorello C.B."/>
            <person name="Camargo L.E.A."/>
            <person name="Van Sluys M.A."/>
            <person name="Kitajima J.P."/>
            <person name="Truffi D."/>
            <person name="do Amaral A.M."/>
            <person name="Harakava R."/>
            <person name="de Oliveira J.C.F."/>
            <person name="Wood D."/>
            <person name="de Oliveira M.C."/>
            <person name="Miyaki C.Y."/>
            <person name="Takita M.A."/>
            <person name="da Silva A.C.R."/>
            <person name="Furlan L.R."/>
            <person name="Carraro D.M."/>
            <person name="Camarotte G."/>
            <person name="Almeida N.F. Jr."/>
            <person name="Carrer H."/>
            <person name="Coutinho L.L."/>
            <person name="El-Dorry H.A."/>
            <person name="Ferro M.I.T."/>
            <person name="Gagliardi P.R."/>
            <person name="Giglioti E."/>
            <person name="Goldman M.H.S."/>
            <person name="Goldman G.H."/>
            <person name="Kimura E.T."/>
            <person name="Ferro E.S."/>
            <person name="Kuramae E.E."/>
            <person name="Lemos E.G.M."/>
            <person name="Lemos M.V.F."/>
            <person name="Mauro S.M.Z."/>
            <person name="Machado M.A."/>
            <person name="Marino C.L."/>
            <person name="Menck C.F."/>
            <person name="Nunes L.R."/>
            <person name="Oliveira R.C."/>
            <person name="Pereira G.G."/>
            <person name="Siqueira W."/>
            <person name="de Souza A.A."/>
            <person name="Tsai S.M."/>
            <person name="Zanca A.S."/>
            <person name="Simpson A.J.G."/>
            <person name="Brumbley S.M."/>
            <person name="Setubal J.C."/>
        </authorList>
    </citation>
    <scope>NUCLEOTIDE SEQUENCE [LARGE SCALE GENOMIC DNA]</scope>
    <source>
        <strain evidence="2 3">CTCB07</strain>
    </source>
</reference>
<keyword evidence="3" id="KW-1185">Reference proteome</keyword>
<dbReference type="EMBL" id="AE016822">
    <property type="protein sequence ID" value="AAT88234.1"/>
    <property type="molecule type" value="Genomic_DNA"/>
</dbReference>
<dbReference type="Proteomes" id="UP000001306">
    <property type="component" value="Chromosome"/>
</dbReference>
<sequence>MTVEAPPPAIGRPLIWFGMRVLAFAMVYSAVLCAMAFIRKWRNGDPAMRR</sequence>
<proteinExistence type="predicted"/>
<organism evidence="2 3">
    <name type="scientific">Leifsonia xyli subsp. xyli (strain CTCB07)</name>
    <dbReference type="NCBI Taxonomy" id="281090"/>
    <lineage>
        <taxon>Bacteria</taxon>
        <taxon>Bacillati</taxon>
        <taxon>Actinomycetota</taxon>
        <taxon>Actinomycetes</taxon>
        <taxon>Micrococcales</taxon>
        <taxon>Microbacteriaceae</taxon>
        <taxon>Leifsonia</taxon>
    </lineage>
</organism>